<dbReference type="RefSeq" id="WP_075908736.1">
    <property type="nucleotide sequence ID" value="NZ_CP041150.1"/>
</dbReference>
<gene>
    <name evidence="1" type="ORF">FJK96_17580</name>
</gene>
<evidence type="ECO:0000313" key="2">
    <source>
        <dbReference type="Proteomes" id="UP000317728"/>
    </source>
</evidence>
<dbReference type="EMBL" id="CP041150">
    <property type="protein sequence ID" value="QDF71785.1"/>
    <property type="molecule type" value="Genomic_DNA"/>
</dbReference>
<name>A0AB73U4P2_MYCCH</name>
<reference evidence="1 2" key="1">
    <citation type="submission" date="2019-06" db="EMBL/GenBank/DDBJ databases">
        <title>Whole geneome sequnce of Mycobacteroides chelonae M77 isolated from bovine milk from Meghalaya, India.</title>
        <authorList>
            <person name="Vise E."/>
            <person name="Das S."/>
            <person name="Garg A."/>
            <person name="Ghatak S."/>
            <person name="Shakuntala I."/>
            <person name="Milton A.A.P."/>
            <person name="Karam A."/>
            <person name="Sanjukta R."/>
            <person name="Puro K."/>
            <person name="Sen A."/>
        </authorList>
    </citation>
    <scope>NUCLEOTIDE SEQUENCE [LARGE SCALE GENOMIC DNA]</scope>
    <source>
        <strain evidence="1 2">M77</strain>
    </source>
</reference>
<sequence length="68" mass="7632">MDIEGAEAGASPVWMAPREYRLGAAQWMTRAVHHLSRALHPILGEMGHMVVDDLPEVEEPVRLSKRND</sequence>
<proteinExistence type="predicted"/>
<evidence type="ECO:0000313" key="1">
    <source>
        <dbReference type="EMBL" id="QDF71785.1"/>
    </source>
</evidence>
<accession>A0AB73U4P2</accession>
<protein>
    <submittedName>
        <fullName evidence="1">Uncharacterized protein</fullName>
    </submittedName>
</protein>
<dbReference type="Proteomes" id="UP000317728">
    <property type="component" value="Chromosome"/>
</dbReference>
<dbReference type="AlphaFoldDB" id="A0AB73U4P2"/>
<organism evidence="1 2">
    <name type="scientific">Mycobacteroides chelonae</name>
    <name type="common">Mycobacterium chelonae</name>
    <dbReference type="NCBI Taxonomy" id="1774"/>
    <lineage>
        <taxon>Bacteria</taxon>
        <taxon>Bacillati</taxon>
        <taxon>Actinomycetota</taxon>
        <taxon>Actinomycetes</taxon>
        <taxon>Mycobacteriales</taxon>
        <taxon>Mycobacteriaceae</taxon>
        <taxon>Mycobacteroides</taxon>
    </lineage>
</organism>